<proteinExistence type="predicted"/>
<reference evidence="1 2" key="1">
    <citation type="submission" date="2020-11" db="EMBL/GenBank/DDBJ databases">
        <title>WGS of Herminiimonas contaminans strain Marseille-Q4544 isolated from planarians Schmidtea mediterranea.</title>
        <authorList>
            <person name="Kangale L."/>
        </authorList>
    </citation>
    <scope>NUCLEOTIDE SEQUENCE [LARGE SCALE GENOMIC DNA]</scope>
    <source>
        <strain evidence="1 2">Marseille-Q4544</strain>
    </source>
</reference>
<protein>
    <submittedName>
        <fullName evidence="1">Uncharacterized protein</fullName>
    </submittedName>
</protein>
<evidence type="ECO:0000313" key="1">
    <source>
        <dbReference type="EMBL" id="MBF8179752.1"/>
    </source>
</evidence>
<comment type="caution">
    <text evidence="1">The sequence shown here is derived from an EMBL/GenBank/DDBJ whole genome shotgun (WGS) entry which is preliminary data.</text>
</comment>
<dbReference type="EMBL" id="JADOEL010000030">
    <property type="protein sequence ID" value="MBF8179752.1"/>
    <property type="molecule type" value="Genomic_DNA"/>
</dbReference>
<dbReference type="RefSeq" id="WP_195876713.1">
    <property type="nucleotide sequence ID" value="NZ_JADOEL010000030.1"/>
</dbReference>
<accession>A0ABS0EY39</accession>
<gene>
    <name evidence="1" type="ORF">IXC47_18890</name>
</gene>
<dbReference type="Proteomes" id="UP000657372">
    <property type="component" value="Unassembled WGS sequence"/>
</dbReference>
<keyword evidence="2" id="KW-1185">Reference proteome</keyword>
<evidence type="ECO:0000313" key="2">
    <source>
        <dbReference type="Proteomes" id="UP000657372"/>
    </source>
</evidence>
<sequence length="163" mass="18052">MNKYEALSLGMSALALAISGATGYFQYQSRQDAVEEKIKVELKMMFEKSPLNPLDLRMLSGVEERENLQPAVLITNLGSTTVRILEAGYQDFDLPNHAFYAGTEQPRTLSPGEQAIFLISDIVKVNRQLVDDIKLGDEKNAKIFAVSTKGNRFEAPAVIEVAK</sequence>
<name>A0ABS0EY39_9BURK</name>
<organism evidence="1 2">
    <name type="scientific">Herminiimonas contaminans</name>
    <dbReference type="NCBI Taxonomy" id="1111140"/>
    <lineage>
        <taxon>Bacteria</taxon>
        <taxon>Pseudomonadati</taxon>
        <taxon>Pseudomonadota</taxon>
        <taxon>Betaproteobacteria</taxon>
        <taxon>Burkholderiales</taxon>
        <taxon>Oxalobacteraceae</taxon>
        <taxon>Herminiimonas</taxon>
    </lineage>
</organism>